<name>A0ABZ1FRN8_9ACTN</name>
<keyword evidence="2" id="KW-0503">Monooxygenase</keyword>
<evidence type="ECO:0000256" key="2">
    <source>
        <dbReference type="ARBA" id="ARBA00023033"/>
    </source>
</evidence>
<organism evidence="5 6">
    <name type="scientific">Streptomyces decoyicus</name>
    <dbReference type="NCBI Taxonomy" id="249567"/>
    <lineage>
        <taxon>Bacteria</taxon>
        <taxon>Bacillati</taxon>
        <taxon>Actinomycetota</taxon>
        <taxon>Actinomycetes</taxon>
        <taxon>Kitasatosporales</taxon>
        <taxon>Streptomycetaceae</taxon>
        <taxon>Streptomyces</taxon>
    </lineage>
</organism>
<dbReference type="InterPro" id="IPR036188">
    <property type="entry name" value="FAD/NAD-bd_sf"/>
</dbReference>
<evidence type="ECO:0000259" key="4">
    <source>
        <dbReference type="Pfam" id="PF01494"/>
    </source>
</evidence>
<feature type="region of interest" description="Disordered" evidence="3">
    <location>
        <begin position="340"/>
        <end position="390"/>
    </location>
</feature>
<dbReference type="EMBL" id="CP109106">
    <property type="protein sequence ID" value="WSB72580.1"/>
    <property type="molecule type" value="Genomic_DNA"/>
</dbReference>
<proteinExistence type="predicted"/>
<feature type="compositionally biased region" description="Low complexity" evidence="3">
    <location>
        <begin position="349"/>
        <end position="363"/>
    </location>
</feature>
<evidence type="ECO:0000256" key="3">
    <source>
        <dbReference type="SAM" id="MobiDB-lite"/>
    </source>
</evidence>
<evidence type="ECO:0000256" key="1">
    <source>
        <dbReference type="ARBA" id="ARBA00023002"/>
    </source>
</evidence>
<dbReference type="PANTHER" id="PTHR13789">
    <property type="entry name" value="MONOOXYGENASE"/>
    <property type="match status" value="1"/>
</dbReference>
<sequence>MTRILVIGGGIAGAATALALHKAGFDVAVHEAHPDTAGDIGAFLTLASNGMRALAQLDASDAVTALGFPLRSMRVLDDQGGEVAHVPLGEADDALLRYRCLRRGELSAALQAEVVRRGIGLSHGARLVSVENGADEVTARFADGSVATGDLLIGADGLNSIIRRSIAPGAEPVYAGQSVFYGYTRSAPAAEETGHITMVRGSTAAFGCAVSPDGEAYWFARVGGQAVPAEELAHPVPSRWREQLVELLRHDPTPAAGIVAASTDGIMATNATEIPLGTPWRSGRTLIVGDAAHAASPATGQGASMALEDAVILAKSLRDTPDADSALSLYEACRRPRVEHNITASGEISRGTRTPPRTGRAPSPQRPGDDTLARQLDWDVDMNAVPGNAD</sequence>
<dbReference type="InterPro" id="IPR050493">
    <property type="entry name" value="FAD-dep_Monooxygenase_BioMet"/>
</dbReference>
<dbReference type="InterPro" id="IPR002938">
    <property type="entry name" value="FAD-bd"/>
</dbReference>
<dbReference type="PRINTS" id="PR00420">
    <property type="entry name" value="RNGMNOXGNASE"/>
</dbReference>
<dbReference type="Proteomes" id="UP001344251">
    <property type="component" value="Chromosome"/>
</dbReference>
<accession>A0ABZ1FRN8</accession>
<dbReference type="PANTHER" id="PTHR13789:SF309">
    <property type="entry name" value="PUTATIVE (AFU_ORTHOLOGUE AFUA_6G14510)-RELATED"/>
    <property type="match status" value="1"/>
</dbReference>
<gene>
    <name evidence="5" type="ORF">OG863_34070</name>
</gene>
<keyword evidence="6" id="KW-1185">Reference proteome</keyword>
<dbReference type="Pfam" id="PF01494">
    <property type="entry name" value="FAD_binding_3"/>
    <property type="match status" value="1"/>
</dbReference>
<evidence type="ECO:0000313" key="6">
    <source>
        <dbReference type="Proteomes" id="UP001344251"/>
    </source>
</evidence>
<evidence type="ECO:0000313" key="5">
    <source>
        <dbReference type="EMBL" id="WSB72580.1"/>
    </source>
</evidence>
<dbReference type="SUPFAM" id="SSF51905">
    <property type="entry name" value="FAD/NAD(P)-binding domain"/>
    <property type="match status" value="1"/>
</dbReference>
<reference evidence="5 6" key="1">
    <citation type="submission" date="2022-10" db="EMBL/GenBank/DDBJ databases">
        <title>The complete genomes of actinobacterial strains from the NBC collection.</title>
        <authorList>
            <person name="Joergensen T.S."/>
            <person name="Alvarez Arevalo M."/>
            <person name="Sterndorff E.B."/>
            <person name="Faurdal D."/>
            <person name="Vuksanovic O."/>
            <person name="Mourched A.-S."/>
            <person name="Charusanti P."/>
            <person name="Shaw S."/>
            <person name="Blin K."/>
            <person name="Weber T."/>
        </authorList>
    </citation>
    <scope>NUCLEOTIDE SEQUENCE [LARGE SCALE GENOMIC DNA]</scope>
    <source>
        <strain evidence="5 6">NBC 01774</strain>
    </source>
</reference>
<protein>
    <submittedName>
        <fullName evidence="5">FAD-dependent oxidoreductase</fullName>
    </submittedName>
</protein>
<dbReference type="RefSeq" id="WP_326622217.1">
    <property type="nucleotide sequence ID" value="NZ_CP109106.1"/>
</dbReference>
<feature type="domain" description="FAD-binding" evidence="4">
    <location>
        <begin position="2"/>
        <end position="343"/>
    </location>
</feature>
<keyword evidence="1" id="KW-0560">Oxidoreductase</keyword>
<dbReference type="Gene3D" id="3.50.50.60">
    <property type="entry name" value="FAD/NAD(P)-binding domain"/>
    <property type="match status" value="1"/>
</dbReference>